<dbReference type="Proteomes" id="UP000184356">
    <property type="component" value="Unassembled WGS sequence"/>
</dbReference>
<reference evidence="3" key="1">
    <citation type="journal article" date="2017" name="Genome Biol.">
        <title>Comparative genomics reveals high biological diversity and specific adaptations in the industrially and medically important fungal genus Aspergillus.</title>
        <authorList>
            <person name="de Vries R.P."/>
            <person name="Riley R."/>
            <person name="Wiebenga A."/>
            <person name="Aguilar-Osorio G."/>
            <person name="Amillis S."/>
            <person name="Uchima C.A."/>
            <person name="Anderluh G."/>
            <person name="Asadollahi M."/>
            <person name="Askin M."/>
            <person name="Barry K."/>
            <person name="Battaglia E."/>
            <person name="Bayram O."/>
            <person name="Benocci T."/>
            <person name="Braus-Stromeyer S.A."/>
            <person name="Caldana C."/>
            <person name="Canovas D."/>
            <person name="Cerqueira G.C."/>
            <person name="Chen F."/>
            <person name="Chen W."/>
            <person name="Choi C."/>
            <person name="Clum A."/>
            <person name="Dos Santos R.A."/>
            <person name="Damasio A.R."/>
            <person name="Diallinas G."/>
            <person name="Emri T."/>
            <person name="Fekete E."/>
            <person name="Flipphi M."/>
            <person name="Freyberg S."/>
            <person name="Gallo A."/>
            <person name="Gournas C."/>
            <person name="Habgood R."/>
            <person name="Hainaut M."/>
            <person name="Harispe M.L."/>
            <person name="Henrissat B."/>
            <person name="Hilden K.S."/>
            <person name="Hope R."/>
            <person name="Hossain A."/>
            <person name="Karabika E."/>
            <person name="Karaffa L."/>
            <person name="Karanyi Z."/>
            <person name="Krasevec N."/>
            <person name="Kuo A."/>
            <person name="Kusch H."/>
            <person name="LaButti K."/>
            <person name="Lagendijk E.L."/>
            <person name="Lapidus A."/>
            <person name="Levasseur A."/>
            <person name="Lindquist E."/>
            <person name="Lipzen A."/>
            <person name="Logrieco A.F."/>
            <person name="MacCabe A."/>
            <person name="Maekelae M.R."/>
            <person name="Malavazi I."/>
            <person name="Melin P."/>
            <person name="Meyer V."/>
            <person name="Mielnichuk N."/>
            <person name="Miskei M."/>
            <person name="Molnar A.P."/>
            <person name="Mule G."/>
            <person name="Ngan C.Y."/>
            <person name="Orejas M."/>
            <person name="Orosz E."/>
            <person name="Ouedraogo J.P."/>
            <person name="Overkamp K.M."/>
            <person name="Park H.-S."/>
            <person name="Perrone G."/>
            <person name="Piumi F."/>
            <person name="Punt P.J."/>
            <person name="Ram A.F."/>
            <person name="Ramon A."/>
            <person name="Rauscher S."/>
            <person name="Record E."/>
            <person name="Riano-Pachon D.M."/>
            <person name="Robert V."/>
            <person name="Roehrig J."/>
            <person name="Ruller R."/>
            <person name="Salamov A."/>
            <person name="Salih N.S."/>
            <person name="Samson R.A."/>
            <person name="Sandor E."/>
            <person name="Sanguinetti M."/>
            <person name="Schuetze T."/>
            <person name="Sepcic K."/>
            <person name="Shelest E."/>
            <person name="Sherlock G."/>
            <person name="Sophianopoulou V."/>
            <person name="Squina F.M."/>
            <person name="Sun H."/>
            <person name="Susca A."/>
            <person name="Todd R.B."/>
            <person name="Tsang A."/>
            <person name="Unkles S.E."/>
            <person name="van de Wiele N."/>
            <person name="van Rossen-Uffink D."/>
            <person name="Oliveira J.V."/>
            <person name="Vesth T.C."/>
            <person name="Visser J."/>
            <person name="Yu J.-H."/>
            <person name="Zhou M."/>
            <person name="Andersen M.R."/>
            <person name="Archer D.B."/>
            <person name="Baker S.E."/>
            <person name="Benoit I."/>
            <person name="Brakhage A.A."/>
            <person name="Braus G.H."/>
            <person name="Fischer R."/>
            <person name="Frisvad J.C."/>
            <person name="Goldman G.H."/>
            <person name="Houbraken J."/>
            <person name="Oakley B."/>
            <person name="Pocsi I."/>
            <person name="Scazzocchio C."/>
            <person name="Seiboth B."/>
            <person name="vanKuyk P.A."/>
            <person name="Wortman J."/>
            <person name="Dyer P.S."/>
            <person name="Grigoriev I.V."/>
        </authorList>
    </citation>
    <scope>NUCLEOTIDE SEQUENCE [LARGE SCALE GENOMIC DNA]</scope>
    <source>
        <strain evidence="3">CBS 593.65</strain>
    </source>
</reference>
<dbReference type="STRING" id="1036612.A0A1L9TCZ2"/>
<dbReference type="GeneID" id="63761139"/>
<accession>A0A1L9TCZ2</accession>
<dbReference type="VEuPathDB" id="FungiDB:ASPSYDRAFT_33284"/>
<evidence type="ECO:0000256" key="1">
    <source>
        <dbReference type="SAM" id="Phobius"/>
    </source>
</evidence>
<organism evidence="2 3">
    <name type="scientific">Aspergillus sydowii CBS 593.65</name>
    <dbReference type="NCBI Taxonomy" id="1036612"/>
    <lineage>
        <taxon>Eukaryota</taxon>
        <taxon>Fungi</taxon>
        <taxon>Dikarya</taxon>
        <taxon>Ascomycota</taxon>
        <taxon>Pezizomycotina</taxon>
        <taxon>Eurotiomycetes</taxon>
        <taxon>Eurotiomycetidae</taxon>
        <taxon>Eurotiales</taxon>
        <taxon>Aspergillaceae</taxon>
        <taxon>Aspergillus</taxon>
        <taxon>Aspergillus subgen. Nidulantes</taxon>
    </lineage>
</organism>
<keyword evidence="1" id="KW-0812">Transmembrane</keyword>
<dbReference type="EMBL" id="KV878589">
    <property type="protein sequence ID" value="OJJ57153.1"/>
    <property type="molecule type" value="Genomic_DNA"/>
</dbReference>
<dbReference type="PANTHER" id="PTHR35394">
    <property type="entry name" value="DUF3176 DOMAIN-CONTAINING PROTEIN"/>
    <property type="match status" value="1"/>
</dbReference>
<dbReference type="OrthoDB" id="5376804at2759"/>
<feature type="transmembrane region" description="Helical" evidence="1">
    <location>
        <begin position="21"/>
        <end position="41"/>
    </location>
</feature>
<dbReference type="RefSeq" id="XP_040700959.1">
    <property type="nucleotide sequence ID" value="XM_040845066.1"/>
</dbReference>
<dbReference type="PANTHER" id="PTHR35394:SF5">
    <property type="entry name" value="DUF3176 DOMAIN-CONTAINING PROTEIN"/>
    <property type="match status" value="1"/>
</dbReference>
<keyword evidence="3" id="KW-1185">Reference proteome</keyword>
<feature type="transmembrane region" description="Helical" evidence="1">
    <location>
        <begin position="574"/>
        <end position="595"/>
    </location>
</feature>
<dbReference type="InterPro" id="IPR021514">
    <property type="entry name" value="DUF3176"/>
</dbReference>
<keyword evidence="1" id="KW-0472">Membrane</keyword>
<dbReference type="Pfam" id="PF11374">
    <property type="entry name" value="DUF3176"/>
    <property type="match status" value="1"/>
</dbReference>
<sequence length="659" mass="72675">MSCQKSPTRSRTAWRAWRLEVVALLGSVLAFTAMVVLLAVFNGRPIFEWKRVTLNAIISTLSVSMKASFTFAIAELIGQWKWITFSRDAHQLFEFERIDMASRGPLGGIRVLFKKHSSWPLRLGSALIVLAIALDPFSQQLLQLQPGTQFVGPGTPNWSTQPVDFWSKVSGTTFTTRATRFDAGHINHVNETKSRQPGETVITVGTNLDIPMQAAVLDGVSRSEHVVKQQSRVECPTGICTWSSFQTLGVCHRCTDLSPQLKKHHNFGKVYDGLVYGDADYVTWAQIKNSTKNATAFVLPNGHFLVEQDRLFLAGLVSPNSYFLMSSFGSGNPDKTNSMQDIDTLIWSMSVIHSVKSGPLSDSQGDRWPDVDMSAQECALYYCVKEIELSVDGNIIQENATEVPDAKRDPSSWAPDVPGPDAYAPENIPPDNELGSLEFNEFYSHFSRNDLVLHFPDDPNKPSYSISPPAVWSLNHFVEQLLSTNITGGANMTALISEVLPKNSAGYNGIFDSYGAEPLSLGGIWSSKVDVPATFSALATSITNEIRRSVDDEGYGSAVLGHTGTPTQYYQTEWAWIVLHGMMLIGGALFFYVTVWNQPSSLGDIPTWKNSSLAVLSQGSIGEAVLKDTDLVAEMEGRARKEKVKIERDHGSTGFQMRK</sequence>
<name>A0A1L9TCZ2_9EURO</name>
<keyword evidence="1" id="KW-1133">Transmembrane helix</keyword>
<dbReference type="AlphaFoldDB" id="A0A1L9TCZ2"/>
<gene>
    <name evidence="2" type="ORF">ASPSYDRAFT_33284</name>
</gene>
<protein>
    <submittedName>
        <fullName evidence="2">Uncharacterized protein</fullName>
    </submittedName>
</protein>
<evidence type="ECO:0000313" key="3">
    <source>
        <dbReference type="Proteomes" id="UP000184356"/>
    </source>
</evidence>
<proteinExistence type="predicted"/>
<evidence type="ECO:0000313" key="2">
    <source>
        <dbReference type="EMBL" id="OJJ57153.1"/>
    </source>
</evidence>